<keyword evidence="1" id="KW-0472">Membrane</keyword>
<proteinExistence type="predicted"/>
<sequence>MSDLWDHSGPGSLQLIETSWYSILVCLSSVVMYIQVPVISDRLLRYVALSLKFASLGKLQGNMEENRDLSESASILDGLSFSCDGWVAIKRSVITSSALWFQALGCRSSLWHAGRSRDEVETIRQRQRLLWETRLQQKLASVLGMLQESAEHDQGFISTADDSIAGEVGQSAGE</sequence>
<dbReference type="EMBL" id="MCFA01000162">
    <property type="protein sequence ID" value="ORY02055.1"/>
    <property type="molecule type" value="Genomic_DNA"/>
</dbReference>
<keyword evidence="1" id="KW-1133">Transmembrane helix</keyword>
<name>A0A1Y1YWW6_9PLEO</name>
<accession>A0A1Y1YWW6</accession>
<comment type="caution">
    <text evidence="2">The sequence shown here is derived from an EMBL/GenBank/DDBJ whole genome shotgun (WGS) entry which is preliminary data.</text>
</comment>
<gene>
    <name evidence="2" type="ORF">BCR34DRAFT_89272</name>
</gene>
<reference evidence="2 3" key="1">
    <citation type="submission" date="2016-07" db="EMBL/GenBank/DDBJ databases">
        <title>Pervasive Adenine N6-methylation of Active Genes in Fungi.</title>
        <authorList>
            <consortium name="DOE Joint Genome Institute"/>
            <person name="Mondo S.J."/>
            <person name="Dannebaum R.O."/>
            <person name="Kuo R.C."/>
            <person name="Labutti K."/>
            <person name="Haridas S."/>
            <person name="Kuo A."/>
            <person name="Salamov A."/>
            <person name="Ahrendt S.R."/>
            <person name="Lipzen A."/>
            <person name="Sullivan W."/>
            <person name="Andreopoulos W.B."/>
            <person name="Clum A."/>
            <person name="Lindquist E."/>
            <person name="Daum C."/>
            <person name="Ramamoorthy G.K."/>
            <person name="Gryganskyi A."/>
            <person name="Culley D."/>
            <person name="Magnuson J.K."/>
            <person name="James T.Y."/>
            <person name="O'Malley M.A."/>
            <person name="Stajich J.E."/>
            <person name="Spatafora J.W."/>
            <person name="Visel A."/>
            <person name="Grigoriev I.V."/>
        </authorList>
    </citation>
    <scope>NUCLEOTIDE SEQUENCE [LARGE SCALE GENOMIC DNA]</scope>
    <source>
        <strain evidence="2 3">CBS 115471</strain>
    </source>
</reference>
<evidence type="ECO:0000313" key="3">
    <source>
        <dbReference type="Proteomes" id="UP000193144"/>
    </source>
</evidence>
<organism evidence="2 3">
    <name type="scientific">Clohesyomyces aquaticus</name>
    <dbReference type="NCBI Taxonomy" id="1231657"/>
    <lineage>
        <taxon>Eukaryota</taxon>
        <taxon>Fungi</taxon>
        <taxon>Dikarya</taxon>
        <taxon>Ascomycota</taxon>
        <taxon>Pezizomycotina</taxon>
        <taxon>Dothideomycetes</taxon>
        <taxon>Pleosporomycetidae</taxon>
        <taxon>Pleosporales</taxon>
        <taxon>Lindgomycetaceae</taxon>
        <taxon>Clohesyomyces</taxon>
    </lineage>
</organism>
<feature type="transmembrane region" description="Helical" evidence="1">
    <location>
        <begin position="20"/>
        <end position="39"/>
    </location>
</feature>
<dbReference type="AlphaFoldDB" id="A0A1Y1YWW6"/>
<keyword evidence="1" id="KW-0812">Transmembrane</keyword>
<protein>
    <submittedName>
        <fullName evidence="2">Uncharacterized protein</fullName>
    </submittedName>
</protein>
<keyword evidence="3" id="KW-1185">Reference proteome</keyword>
<evidence type="ECO:0000256" key="1">
    <source>
        <dbReference type="SAM" id="Phobius"/>
    </source>
</evidence>
<evidence type="ECO:0000313" key="2">
    <source>
        <dbReference type="EMBL" id="ORY02055.1"/>
    </source>
</evidence>
<dbReference type="Proteomes" id="UP000193144">
    <property type="component" value="Unassembled WGS sequence"/>
</dbReference>